<reference evidence="3 4" key="1">
    <citation type="submission" date="2017-07" db="EMBL/GenBank/DDBJ databases">
        <title>Draft whole genome sequences of clinical Proprionibacteriaceae strains.</title>
        <authorList>
            <person name="Bernier A.-M."/>
            <person name="Bernard K."/>
            <person name="Domingo M.-C."/>
        </authorList>
    </citation>
    <scope>NUCLEOTIDE SEQUENCE [LARGE SCALE GENOMIC DNA]</scope>
    <source>
        <strain evidence="3 4">NML 130396</strain>
    </source>
</reference>
<feature type="domain" description="Amidohydrolase-related" evidence="2">
    <location>
        <begin position="31"/>
        <end position="311"/>
    </location>
</feature>
<dbReference type="OrthoDB" id="5450317at2"/>
<dbReference type="InterPro" id="IPR052358">
    <property type="entry name" value="Aro_Compnd_Degr_Hydrolases"/>
</dbReference>
<dbReference type="Pfam" id="PF04909">
    <property type="entry name" value="Amidohydro_2"/>
    <property type="match status" value="1"/>
</dbReference>
<proteinExistence type="predicted"/>
<keyword evidence="4" id="KW-1185">Reference proteome</keyword>
<feature type="region of interest" description="Disordered" evidence="1">
    <location>
        <begin position="1"/>
        <end position="25"/>
    </location>
</feature>
<dbReference type="EMBL" id="NMVQ01000023">
    <property type="protein sequence ID" value="OYO21015.1"/>
    <property type="molecule type" value="Genomic_DNA"/>
</dbReference>
<evidence type="ECO:0000259" key="2">
    <source>
        <dbReference type="Pfam" id="PF04909"/>
    </source>
</evidence>
<evidence type="ECO:0000313" key="4">
    <source>
        <dbReference type="Proteomes" id="UP000216311"/>
    </source>
</evidence>
<comment type="caution">
    <text evidence="3">The sequence shown here is derived from an EMBL/GenBank/DDBJ whole genome shotgun (WGS) entry which is preliminary data.</text>
</comment>
<dbReference type="PANTHER" id="PTHR35563">
    <property type="entry name" value="BARREL METAL-DEPENDENT HYDROLASE, PUTATIVE (AFU_ORTHOLOGUE AFUA_1G16240)-RELATED"/>
    <property type="match status" value="1"/>
</dbReference>
<dbReference type="InterPro" id="IPR032466">
    <property type="entry name" value="Metal_Hydrolase"/>
</dbReference>
<feature type="compositionally biased region" description="Basic residues" evidence="1">
    <location>
        <begin position="1"/>
        <end position="12"/>
    </location>
</feature>
<dbReference type="SUPFAM" id="SSF51556">
    <property type="entry name" value="Metallo-dependent hydrolases"/>
    <property type="match status" value="1"/>
</dbReference>
<gene>
    <name evidence="3" type="ORF">CGZ93_10940</name>
</gene>
<dbReference type="AlphaFoldDB" id="A0A255GZ98"/>
<dbReference type="Gene3D" id="3.20.20.140">
    <property type="entry name" value="Metal-dependent hydrolases"/>
    <property type="match status" value="1"/>
</dbReference>
<sequence>MRRLRRTRHRRAAAAGDPRPRAAPGNGFRVIDNHCHVFTHAGIRPPVPVGGAAYEPPQVGVHDHADHLAALGCDRGVLVQPSAYGTDDHDILLAALRQRPEQLRGVACVPVGTPPGVLEAMHQAGVRATRVQDGYPGGVPVEAIGEVAAMVAPFGWHIEVWSDLRRHVDWFADRVRRCGAEVVVDHLGHLPSDQGLDTPAVRMLLDLVRDGQVWVTLSGLDRLLPAGEPGQADPDFASRWRAHEERVDERVAALVDAGIERVLWGSDWPHVGLTLPHPGPDTLLGRLHRWLPEEGQRQVVTGLNPSRRYDFPVHQNQ</sequence>
<name>A0A255GZ98_9ACTN</name>
<organism evidence="3 4">
    <name type="scientific">Enemella dayhoffiae</name>
    <dbReference type="NCBI Taxonomy" id="2016507"/>
    <lineage>
        <taxon>Bacteria</taxon>
        <taxon>Bacillati</taxon>
        <taxon>Actinomycetota</taxon>
        <taxon>Actinomycetes</taxon>
        <taxon>Propionibacteriales</taxon>
        <taxon>Propionibacteriaceae</taxon>
        <taxon>Enemella</taxon>
    </lineage>
</organism>
<dbReference type="InterPro" id="IPR006680">
    <property type="entry name" value="Amidohydro-rel"/>
</dbReference>
<dbReference type="PANTHER" id="PTHR35563:SF2">
    <property type="entry name" value="BARREL METAL-DEPENDENT HYDROLASE, PUTATIVE (AFU_ORTHOLOGUE AFUA_1G16240)-RELATED"/>
    <property type="match status" value="1"/>
</dbReference>
<dbReference type="GO" id="GO:0016787">
    <property type="term" value="F:hydrolase activity"/>
    <property type="evidence" value="ECO:0007669"/>
    <property type="project" value="InterPro"/>
</dbReference>
<feature type="compositionally biased region" description="Low complexity" evidence="1">
    <location>
        <begin position="13"/>
        <end position="25"/>
    </location>
</feature>
<evidence type="ECO:0000313" key="3">
    <source>
        <dbReference type="EMBL" id="OYO21015.1"/>
    </source>
</evidence>
<accession>A0A255GZ98</accession>
<dbReference type="Proteomes" id="UP000216311">
    <property type="component" value="Unassembled WGS sequence"/>
</dbReference>
<protein>
    <recommendedName>
        <fullName evidence="2">Amidohydrolase-related domain-containing protein</fullName>
    </recommendedName>
</protein>
<evidence type="ECO:0000256" key="1">
    <source>
        <dbReference type="SAM" id="MobiDB-lite"/>
    </source>
</evidence>